<organism evidence="2 3">
    <name type="scientific">Curvularia kusanoi</name>
    <name type="common">Cochliobolus kusanoi</name>
    <dbReference type="NCBI Taxonomy" id="90978"/>
    <lineage>
        <taxon>Eukaryota</taxon>
        <taxon>Fungi</taxon>
        <taxon>Dikarya</taxon>
        <taxon>Ascomycota</taxon>
        <taxon>Pezizomycotina</taxon>
        <taxon>Dothideomycetes</taxon>
        <taxon>Pleosporomycetidae</taxon>
        <taxon>Pleosporales</taxon>
        <taxon>Pleosporineae</taxon>
        <taxon>Pleosporaceae</taxon>
        <taxon>Curvularia</taxon>
    </lineage>
</organism>
<feature type="region of interest" description="Disordered" evidence="1">
    <location>
        <begin position="33"/>
        <end position="80"/>
    </location>
</feature>
<accession>A0A9P4T382</accession>
<sequence length="362" mass="39563">MSPEAPQSPDDLYDKLSQVSVSHRRVDSFEWVMTQSAPNTPQTMPDSRDGSFSPLPTRRIGSAPLPVPNEMWSSNPRPRAGAPRRGYFDWWPSPNLGFSQEGYTRVSTSENEEELDRTEHVADSRRSIAGPSRPFVAEQTQAPATLSNSNSPPLPSQELNALGIILPPTPPSTPPTSSSSKASPSSHPIECSPQVTSRLPKKVTFSPIIDKVELESFPEFESIRQSPSLWGSYLPSSFLIARPAINRTVSSPVPTLPKKLVAPRPILKRPSPQMYQLDDDFTPSTEMIRMSSEASLKGARQAASPIPSRRPSVVQPRTDGIRQLDGNSGQTDSAFAAILQATQKPRRTRCDSLLSNSSGIIS</sequence>
<proteinExistence type="predicted"/>
<dbReference type="EMBL" id="SWKU01000057">
    <property type="protein sequence ID" value="KAF2993212.1"/>
    <property type="molecule type" value="Genomic_DNA"/>
</dbReference>
<feature type="compositionally biased region" description="Low complexity" evidence="1">
    <location>
        <begin position="146"/>
        <end position="160"/>
    </location>
</feature>
<evidence type="ECO:0000313" key="3">
    <source>
        <dbReference type="Proteomes" id="UP000801428"/>
    </source>
</evidence>
<keyword evidence="3" id="KW-1185">Reference proteome</keyword>
<protein>
    <submittedName>
        <fullName evidence="2">Uncharacterized protein</fullName>
    </submittedName>
</protein>
<feature type="compositionally biased region" description="Polar residues" evidence="1">
    <location>
        <begin position="99"/>
        <end position="109"/>
    </location>
</feature>
<evidence type="ECO:0000313" key="2">
    <source>
        <dbReference type="EMBL" id="KAF2993212.1"/>
    </source>
</evidence>
<feature type="region of interest" description="Disordered" evidence="1">
    <location>
        <begin position="296"/>
        <end position="329"/>
    </location>
</feature>
<reference evidence="2" key="1">
    <citation type="submission" date="2019-04" db="EMBL/GenBank/DDBJ databases">
        <title>Sequencing of skin fungus with MAO and IRED activity.</title>
        <authorList>
            <person name="Marsaioli A.J."/>
            <person name="Bonatto J.M.C."/>
            <person name="Reis Junior O."/>
        </authorList>
    </citation>
    <scope>NUCLEOTIDE SEQUENCE</scope>
    <source>
        <strain evidence="2">30M1</strain>
    </source>
</reference>
<feature type="region of interest" description="Disordered" evidence="1">
    <location>
        <begin position="99"/>
        <end position="196"/>
    </location>
</feature>
<gene>
    <name evidence="2" type="ORF">E8E13_000548</name>
</gene>
<evidence type="ECO:0000256" key="1">
    <source>
        <dbReference type="SAM" id="MobiDB-lite"/>
    </source>
</evidence>
<feature type="compositionally biased region" description="Polar residues" evidence="1">
    <location>
        <begin position="33"/>
        <end position="45"/>
    </location>
</feature>
<name>A0A9P4T382_CURKU</name>
<feature type="compositionally biased region" description="Basic and acidic residues" evidence="1">
    <location>
        <begin position="117"/>
        <end position="126"/>
    </location>
</feature>
<comment type="caution">
    <text evidence="2">The sequence shown here is derived from an EMBL/GenBank/DDBJ whole genome shotgun (WGS) entry which is preliminary data.</text>
</comment>
<dbReference type="Proteomes" id="UP000801428">
    <property type="component" value="Unassembled WGS sequence"/>
</dbReference>
<dbReference type="AlphaFoldDB" id="A0A9P4T382"/>
<feature type="compositionally biased region" description="Low complexity" evidence="1">
    <location>
        <begin position="175"/>
        <end position="188"/>
    </location>
</feature>
<dbReference type="OrthoDB" id="3792158at2759"/>